<sequence length="86" mass="9656">MSTGTITKGRHADGAINMLMLTMTCHLKILCNCIADSPLTLKATQDQTEAAAMYWRRVRLRFGRPFLMPSVCWKDESLSSQHTISP</sequence>
<keyword evidence="2" id="KW-1185">Reference proteome</keyword>
<gene>
    <name evidence="1" type="ORF">CEXT_487621</name>
</gene>
<proteinExistence type="predicted"/>
<comment type="caution">
    <text evidence="1">The sequence shown here is derived from an EMBL/GenBank/DDBJ whole genome shotgun (WGS) entry which is preliminary data.</text>
</comment>
<accession>A0AAV4Q5W7</accession>
<protein>
    <submittedName>
        <fullName evidence="1">Uncharacterized protein</fullName>
    </submittedName>
</protein>
<organism evidence="1 2">
    <name type="scientific">Caerostris extrusa</name>
    <name type="common">Bark spider</name>
    <name type="synonym">Caerostris bankana</name>
    <dbReference type="NCBI Taxonomy" id="172846"/>
    <lineage>
        <taxon>Eukaryota</taxon>
        <taxon>Metazoa</taxon>
        <taxon>Ecdysozoa</taxon>
        <taxon>Arthropoda</taxon>
        <taxon>Chelicerata</taxon>
        <taxon>Arachnida</taxon>
        <taxon>Araneae</taxon>
        <taxon>Araneomorphae</taxon>
        <taxon>Entelegynae</taxon>
        <taxon>Araneoidea</taxon>
        <taxon>Araneidae</taxon>
        <taxon>Caerostris</taxon>
    </lineage>
</organism>
<evidence type="ECO:0000313" key="2">
    <source>
        <dbReference type="Proteomes" id="UP001054945"/>
    </source>
</evidence>
<dbReference type="Proteomes" id="UP001054945">
    <property type="component" value="Unassembled WGS sequence"/>
</dbReference>
<dbReference type="AlphaFoldDB" id="A0AAV4Q5W7"/>
<evidence type="ECO:0000313" key="1">
    <source>
        <dbReference type="EMBL" id="GIY03786.1"/>
    </source>
</evidence>
<dbReference type="EMBL" id="BPLR01005621">
    <property type="protein sequence ID" value="GIY03786.1"/>
    <property type="molecule type" value="Genomic_DNA"/>
</dbReference>
<reference evidence="1 2" key="1">
    <citation type="submission" date="2021-06" db="EMBL/GenBank/DDBJ databases">
        <title>Caerostris extrusa draft genome.</title>
        <authorList>
            <person name="Kono N."/>
            <person name="Arakawa K."/>
        </authorList>
    </citation>
    <scope>NUCLEOTIDE SEQUENCE [LARGE SCALE GENOMIC DNA]</scope>
</reference>
<name>A0AAV4Q5W7_CAEEX</name>